<name>A0AAW0RV73_9HYPO</name>
<accession>A0AAW0RV73</accession>
<reference evidence="2 3" key="1">
    <citation type="submission" date="2020-02" db="EMBL/GenBank/DDBJ databases">
        <title>Comparative genomics of the hypocrealean fungal genus Beauvera.</title>
        <authorList>
            <person name="Showalter D.N."/>
            <person name="Bushley K.E."/>
            <person name="Rehner S.A."/>
        </authorList>
    </citation>
    <scope>NUCLEOTIDE SEQUENCE [LARGE SCALE GENOMIC DNA]</scope>
    <source>
        <strain evidence="2 3">ARSEF4384</strain>
    </source>
</reference>
<dbReference type="AlphaFoldDB" id="A0AAW0RV73"/>
<protein>
    <submittedName>
        <fullName evidence="2">Uncharacterized protein</fullName>
    </submittedName>
</protein>
<dbReference type="EMBL" id="JAAHCF010000227">
    <property type="protein sequence ID" value="KAK8146177.1"/>
    <property type="molecule type" value="Genomic_DNA"/>
</dbReference>
<keyword evidence="3" id="KW-1185">Reference proteome</keyword>
<sequence>MRSVAEYQSKYDEISEIRRAAKKYFSMSNAKKRKISEQFKAAHEDLRAASKADMTSPRGDQQTSNEASGSNS</sequence>
<evidence type="ECO:0000313" key="3">
    <source>
        <dbReference type="Proteomes" id="UP001397290"/>
    </source>
</evidence>
<dbReference type="Proteomes" id="UP001397290">
    <property type="component" value="Unassembled WGS sequence"/>
</dbReference>
<feature type="compositionally biased region" description="Polar residues" evidence="1">
    <location>
        <begin position="58"/>
        <end position="72"/>
    </location>
</feature>
<comment type="caution">
    <text evidence="2">The sequence shown here is derived from an EMBL/GenBank/DDBJ whole genome shotgun (WGS) entry which is preliminary data.</text>
</comment>
<organism evidence="2 3">
    <name type="scientific">Beauveria asiatica</name>
    <dbReference type="NCBI Taxonomy" id="1069075"/>
    <lineage>
        <taxon>Eukaryota</taxon>
        <taxon>Fungi</taxon>
        <taxon>Dikarya</taxon>
        <taxon>Ascomycota</taxon>
        <taxon>Pezizomycotina</taxon>
        <taxon>Sordariomycetes</taxon>
        <taxon>Hypocreomycetidae</taxon>
        <taxon>Hypocreales</taxon>
        <taxon>Cordycipitaceae</taxon>
        <taxon>Beauveria</taxon>
    </lineage>
</organism>
<gene>
    <name evidence="2" type="ORF">G3M48_003471</name>
</gene>
<evidence type="ECO:0000256" key="1">
    <source>
        <dbReference type="SAM" id="MobiDB-lite"/>
    </source>
</evidence>
<evidence type="ECO:0000313" key="2">
    <source>
        <dbReference type="EMBL" id="KAK8146177.1"/>
    </source>
</evidence>
<proteinExistence type="predicted"/>
<feature type="region of interest" description="Disordered" evidence="1">
    <location>
        <begin position="42"/>
        <end position="72"/>
    </location>
</feature>